<dbReference type="EMBL" id="JAHYBZ010000002">
    <property type="protein sequence ID" value="MBW6397647.1"/>
    <property type="molecule type" value="Genomic_DNA"/>
</dbReference>
<reference evidence="1 2" key="1">
    <citation type="submission" date="2021-07" db="EMBL/GenBank/DDBJ databases">
        <authorList>
            <person name="So Y."/>
        </authorList>
    </citation>
    <scope>NUCLEOTIDE SEQUENCE [LARGE SCALE GENOMIC DNA]</scope>
    <source>
        <strain evidence="1 2">HJA6</strain>
    </source>
</reference>
<name>A0ABS7A5Q4_9PROT</name>
<comment type="caution">
    <text evidence="1">The sequence shown here is derived from an EMBL/GenBank/DDBJ whole genome shotgun (WGS) entry which is preliminary data.</text>
</comment>
<keyword evidence="2" id="KW-1185">Reference proteome</keyword>
<dbReference type="RefSeq" id="WP_219762245.1">
    <property type="nucleotide sequence ID" value="NZ_JAHYBZ010000002.1"/>
</dbReference>
<organism evidence="1 2">
    <name type="scientific">Roseomonas alba</name>
    <dbReference type="NCBI Taxonomy" id="2846776"/>
    <lineage>
        <taxon>Bacteria</taxon>
        <taxon>Pseudomonadati</taxon>
        <taxon>Pseudomonadota</taxon>
        <taxon>Alphaproteobacteria</taxon>
        <taxon>Acetobacterales</taxon>
        <taxon>Roseomonadaceae</taxon>
        <taxon>Roseomonas</taxon>
    </lineage>
</organism>
<evidence type="ECO:0000313" key="1">
    <source>
        <dbReference type="EMBL" id="MBW6397647.1"/>
    </source>
</evidence>
<protein>
    <recommendedName>
        <fullName evidence="3">Restriction endonuclease</fullName>
    </recommendedName>
</protein>
<sequence length="266" mass="28394">MPGTHAGSRRHILDWVEGRGGDFVASANALIAPTGAVLAAERAWMPTGHAHAAEARLGRPCEPLLTAAFSQRLREWWLAVPKPTANDPNWDLAAVATFPGGVRGLLLVEAKAHLGELAGEMIGKRWNATSNRENHDRIGAAIAEARQALGGEAAGIGISRDRCYQFSNRVAFAWRLASWGVPVVLVYLGFTGDRDVAGPGQMIRDDAHWGALMLEHTRNLMPAAAWETPLPTTGATFWMLMRSLPAPSGAPTVLTVPGHSAVPGAR</sequence>
<accession>A0ABS7A5Q4</accession>
<proteinExistence type="predicted"/>
<evidence type="ECO:0000313" key="2">
    <source>
        <dbReference type="Proteomes" id="UP001196565"/>
    </source>
</evidence>
<gene>
    <name evidence="1" type="ORF">KPL78_07320</name>
</gene>
<dbReference type="Proteomes" id="UP001196565">
    <property type="component" value="Unassembled WGS sequence"/>
</dbReference>
<evidence type="ECO:0008006" key="3">
    <source>
        <dbReference type="Google" id="ProtNLM"/>
    </source>
</evidence>